<protein>
    <submittedName>
        <fullName evidence="1">Uncharacterized protein</fullName>
    </submittedName>
</protein>
<gene>
    <name evidence="1" type="ordered locus">SVI_3769</name>
</gene>
<organism evidence="1 2">
    <name type="scientific">Shewanella violacea (strain JCM 10179 / CIP 106290 / LMG 19151 / DSS12)</name>
    <dbReference type="NCBI Taxonomy" id="637905"/>
    <lineage>
        <taxon>Bacteria</taxon>
        <taxon>Pseudomonadati</taxon>
        <taxon>Pseudomonadota</taxon>
        <taxon>Gammaproteobacteria</taxon>
        <taxon>Alteromonadales</taxon>
        <taxon>Shewanellaceae</taxon>
        <taxon>Shewanella</taxon>
    </lineage>
</organism>
<reference evidence="2" key="1">
    <citation type="journal article" date="2010" name="Mol. Biosyst.">
        <title>Complete genome sequence and comparative analysis of Shewanella violacea, a psychrophilic and piezophilic bacterium from deep sea floor sediments.</title>
        <authorList>
            <person name="Aono E."/>
            <person name="Baba T."/>
            <person name="Ara T."/>
            <person name="Nishi T."/>
            <person name="Nakamichi T."/>
            <person name="Inamoto E."/>
            <person name="Toyonaga H."/>
            <person name="Hasegawa M."/>
            <person name="Takai Y."/>
            <person name="Okumura Y."/>
            <person name="Baba M."/>
            <person name="Tomita M."/>
            <person name="Kato C."/>
            <person name="Oshima T."/>
            <person name="Nakasone K."/>
            <person name="Mori H."/>
        </authorList>
    </citation>
    <scope>NUCLEOTIDE SEQUENCE [LARGE SCALE GENOMIC DNA]</scope>
    <source>
        <strain evidence="2">JCM 10179 / CIP 106290 / LMG 19151 / DSS12</strain>
    </source>
</reference>
<sequence length="64" mass="7013">MQIEASFSHVTNALKMNDFATIITNKISALLLITSLSKFILHSLYLAVKPSTSAGNTKRAQAYK</sequence>
<accession>D4ZCJ5</accession>
<proteinExistence type="predicted"/>
<dbReference type="Proteomes" id="UP000002350">
    <property type="component" value="Chromosome"/>
</dbReference>
<dbReference type="KEGG" id="svo:SVI_3769"/>
<evidence type="ECO:0000313" key="1">
    <source>
        <dbReference type="EMBL" id="BAJ03740.1"/>
    </source>
</evidence>
<evidence type="ECO:0000313" key="2">
    <source>
        <dbReference type="Proteomes" id="UP000002350"/>
    </source>
</evidence>
<name>D4ZCJ5_SHEVD</name>
<dbReference type="EMBL" id="AP011177">
    <property type="protein sequence ID" value="BAJ03740.1"/>
    <property type="molecule type" value="Genomic_DNA"/>
</dbReference>
<keyword evidence="2" id="KW-1185">Reference proteome</keyword>
<dbReference type="HOGENOM" id="CLU_2865368_0_0_6"/>
<dbReference type="AlphaFoldDB" id="D4ZCJ5"/>